<gene>
    <name evidence="16" type="ORF">OD816_001505</name>
</gene>
<dbReference type="AlphaFoldDB" id="A0AAE3P5K6"/>
<dbReference type="NCBIfam" id="TIGR01517">
    <property type="entry name" value="ATPase-IIB_Ca"/>
    <property type="match status" value="1"/>
</dbReference>
<dbReference type="SUPFAM" id="SSF81653">
    <property type="entry name" value="Calcium ATPase, transduction domain A"/>
    <property type="match status" value="1"/>
</dbReference>
<dbReference type="InterPro" id="IPR008250">
    <property type="entry name" value="ATPase_P-typ_transduc_dom_A_sf"/>
</dbReference>
<dbReference type="SFLD" id="SFLDF00027">
    <property type="entry name" value="p-type_atpase"/>
    <property type="match status" value="1"/>
</dbReference>
<feature type="transmembrane region" description="Helical" evidence="14">
    <location>
        <begin position="243"/>
        <end position="260"/>
    </location>
</feature>
<evidence type="ECO:0000256" key="3">
    <source>
        <dbReference type="ARBA" id="ARBA00012790"/>
    </source>
</evidence>
<dbReference type="InterPro" id="IPR001757">
    <property type="entry name" value="P_typ_ATPase"/>
</dbReference>
<dbReference type="Pfam" id="PF00690">
    <property type="entry name" value="Cation_ATPase_N"/>
    <property type="match status" value="1"/>
</dbReference>
<evidence type="ECO:0000256" key="5">
    <source>
        <dbReference type="ARBA" id="ARBA00022568"/>
    </source>
</evidence>
<dbReference type="PROSITE" id="PS00154">
    <property type="entry name" value="ATPASE_E1_E2"/>
    <property type="match status" value="1"/>
</dbReference>
<keyword evidence="13 14" id="KW-0472">Membrane</keyword>
<dbReference type="SMART" id="SM00831">
    <property type="entry name" value="Cation_ATPase_N"/>
    <property type="match status" value="1"/>
</dbReference>
<dbReference type="InterPro" id="IPR023299">
    <property type="entry name" value="ATPase_P-typ_cyto_dom_N"/>
</dbReference>
<dbReference type="PANTHER" id="PTHR43294:SF21">
    <property type="entry name" value="CATION TRANSPORTING ATPASE"/>
    <property type="match status" value="1"/>
</dbReference>
<dbReference type="PANTHER" id="PTHR43294">
    <property type="entry name" value="SODIUM/POTASSIUM-TRANSPORTING ATPASE SUBUNIT ALPHA"/>
    <property type="match status" value="1"/>
</dbReference>
<dbReference type="InterPro" id="IPR050510">
    <property type="entry name" value="Cation_transp_ATPase_P-type"/>
</dbReference>
<feature type="transmembrane region" description="Helical" evidence="14">
    <location>
        <begin position="58"/>
        <end position="74"/>
    </location>
</feature>
<evidence type="ECO:0000256" key="14">
    <source>
        <dbReference type="SAM" id="Phobius"/>
    </source>
</evidence>
<dbReference type="Pfam" id="PF08282">
    <property type="entry name" value="Hydrolase_3"/>
    <property type="match status" value="1"/>
</dbReference>
<evidence type="ECO:0000259" key="15">
    <source>
        <dbReference type="SMART" id="SM00831"/>
    </source>
</evidence>
<dbReference type="GO" id="GO:0005524">
    <property type="term" value="F:ATP binding"/>
    <property type="evidence" value="ECO:0007669"/>
    <property type="project" value="UniProtKB-KW"/>
</dbReference>
<dbReference type="SUPFAM" id="SSF81660">
    <property type="entry name" value="Metal cation-transporting ATPase, ATP-binding domain N"/>
    <property type="match status" value="1"/>
</dbReference>
<name>A0AAE3P5K6_9BACT</name>
<keyword evidence="5" id="KW-0813">Transport</keyword>
<keyword evidence="5" id="KW-0406">Ion transport</keyword>
<feature type="transmembrane region" description="Helical" evidence="14">
    <location>
        <begin position="266"/>
        <end position="294"/>
    </location>
</feature>
<dbReference type="InterPro" id="IPR036412">
    <property type="entry name" value="HAD-like_sf"/>
</dbReference>
<sequence length="874" mass="97453">MDYSQKSIKEVLELLKTSINGLSEKEAKRRLELYGKNILESKKKKTAFQILFSQFKDFLIFILIVAAVISGFVGELLDTITIIVILFINALIGFVQEYRAEKAMEALSKMASPYAVVIRENKAKKILAEELVPGDIVLLEAGDIVPADIRLLEAYQLKLDESPLTGESVSVLKHTESILEKSVFISEKKNMVFKGTLVTNGRGKGVVVATGMNTELGKIAKMVQEGETKTPLQKRLADFGKKLGIATIVICFVIFTLGILRGEEPLIMLLTAVALAVAAVPEALPAVVTITLAFGARKMVNLNALVRNLPAVETLGSVTYICTDKTGTLTQNKMTVRKLFSFDKNSEPFFLCMALNNDVKITEENKITGDPTEIAIYEFALNKGFNKLELQKKFPRVFEIPFDPKRKCMTTIHKKENSYLVFTKGALEVILEKSSSILIDGKVEPITEKMRKELSEKGEEFAKKGMRILAFSYKEMKDLSDSEKFEKDLVFLGFCGMIDPPREEVKSAIALCKSAGIKVVMITGDHPVTAYAIAKELEIVERNEPINEVAITGKELEELTLKKFEKKVEKIKVYARTSPEQKLKIVKALQDKGQFVAMTGDGVNDAPALKKADIGIAMGSGTEVSKEASDLILLDDNFTTIVKSVKEGRKIYDNIRKFIKYTMTSNSGEIWTVGLAPFLGLPLPLLPVHILWINLITDGLPGIALSGEPAEKDVMQRPPRHPKENIFAHGLGIHIIWVGLLMGAVSLFTQALTLKLNMHWQTIVFSVLCLSQLGHVLAIRSEKESLFKLGLFSNKVLFFSVIFSVFLQLTIIYCPIFNKFFHTQPLSFKELIITFGLSSIVFIVVEIEKFIKRRFFLSSAKGYEQVLKVQEYGR</sequence>
<keyword evidence="8" id="KW-0547">Nucleotide-binding</keyword>
<dbReference type="InterPro" id="IPR006068">
    <property type="entry name" value="ATPase_P-typ_cation-transptr_C"/>
</dbReference>
<evidence type="ECO:0000256" key="8">
    <source>
        <dbReference type="ARBA" id="ARBA00022741"/>
    </source>
</evidence>
<dbReference type="Pfam" id="PF00689">
    <property type="entry name" value="Cation_ATPase_C"/>
    <property type="match status" value="1"/>
</dbReference>
<keyword evidence="4" id="KW-1003">Cell membrane</keyword>
<evidence type="ECO:0000256" key="1">
    <source>
        <dbReference type="ARBA" id="ARBA00004651"/>
    </source>
</evidence>
<comment type="subcellular location">
    <subcellularLocation>
        <location evidence="1">Cell membrane</location>
        <topology evidence="1">Multi-pass membrane protein</topology>
    </subcellularLocation>
</comment>
<comment type="caution">
    <text evidence="16">The sequence shown here is derived from an EMBL/GenBank/DDBJ whole genome shotgun (WGS) entry which is preliminary data.</text>
</comment>
<dbReference type="InterPro" id="IPR044492">
    <property type="entry name" value="P_typ_ATPase_HD_dom"/>
</dbReference>
<dbReference type="InterPro" id="IPR006408">
    <property type="entry name" value="P-type_ATPase_IIB"/>
</dbReference>
<dbReference type="InterPro" id="IPR023214">
    <property type="entry name" value="HAD_sf"/>
</dbReference>
<dbReference type="Gene3D" id="3.40.50.1000">
    <property type="entry name" value="HAD superfamily/HAD-like"/>
    <property type="match status" value="2"/>
</dbReference>
<evidence type="ECO:0000256" key="10">
    <source>
        <dbReference type="ARBA" id="ARBA00022840"/>
    </source>
</evidence>
<evidence type="ECO:0000256" key="7">
    <source>
        <dbReference type="ARBA" id="ARBA00022723"/>
    </source>
</evidence>
<evidence type="ECO:0000256" key="9">
    <source>
        <dbReference type="ARBA" id="ARBA00022837"/>
    </source>
</evidence>
<accession>A0AAE3P5K6</accession>
<dbReference type="FunFam" id="3.40.50.1000:FF:000028">
    <property type="entry name" value="Calcium-transporting P-type ATPase, putative"/>
    <property type="match status" value="1"/>
</dbReference>
<organism evidence="16 17">
    <name type="scientific">Candidatus Thermodesulfobacterium syntrophicum</name>
    <dbReference type="NCBI Taxonomy" id="3060442"/>
    <lineage>
        <taxon>Bacteria</taxon>
        <taxon>Pseudomonadati</taxon>
        <taxon>Thermodesulfobacteriota</taxon>
        <taxon>Thermodesulfobacteria</taxon>
        <taxon>Thermodesulfobacteriales</taxon>
        <taxon>Thermodesulfobacteriaceae</taxon>
        <taxon>Thermodesulfobacterium</taxon>
    </lineage>
</organism>
<dbReference type="Proteomes" id="UP001144110">
    <property type="component" value="Unassembled WGS sequence"/>
</dbReference>
<feature type="transmembrane region" description="Helical" evidence="14">
    <location>
        <begin position="791"/>
        <end position="811"/>
    </location>
</feature>
<evidence type="ECO:0000256" key="2">
    <source>
        <dbReference type="ARBA" id="ARBA00005675"/>
    </source>
</evidence>
<dbReference type="EC" id="7.2.2.10" evidence="3"/>
<dbReference type="PRINTS" id="PR00120">
    <property type="entry name" value="HATPASE"/>
</dbReference>
<dbReference type="GO" id="GO:0005886">
    <property type="term" value="C:plasma membrane"/>
    <property type="evidence" value="ECO:0007669"/>
    <property type="project" value="UniProtKB-SubCell"/>
</dbReference>
<dbReference type="CDD" id="cd02089">
    <property type="entry name" value="P-type_ATPase_Ca_prok"/>
    <property type="match status" value="1"/>
</dbReference>
<evidence type="ECO:0000313" key="17">
    <source>
        <dbReference type="Proteomes" id="UP001144110"/>
    </source>
</evidence>
<keyword evidence="10" id="KW-0067">ATP-binding</keyword>
<dbReference type="GO" id="GO:0140352">
    <property type="term" value="P:export from cell"/>
    <property type="evidence" value="ECO:0007669"/>
    <property type="project" value="UniProtKB-ARBA"/>
</dbReference>
<feature type="transmembrane region" description="Helical" evidence="14">
    <location>
        <begin position="80"/>
        <end position="100"/>
    </location>
</feature>
<dbReference type="EMBL" id="JAPHEG010000008">
    <property type="protein sequence ID" value="MDF2954260.1"/>
    <property type="molecule type" value="Genomic_DNA"/>
</dbReference>
<keyword evidence="6 14" id="KW-0812">Transmembrane</keyword>
<feature type="domain" description="Cation-transporting P-type ATPase N-terminal" evidence="15">
    <location>
        <begin position="2"/>
        <end position="75"/>
    </location>
</feature>
<proteinExistence type="inferred from homology"/>
<dbReference type="FunFam" id="2.70.150.10:FF:000016">
    <property type="entry name" value="Calcium-transporting P-type ATPase putative"/>
    <property type="match status" value="1"/>
</dbReference>
<keyword evidence="11" id="KW-1278">Translocase</keyword>
<evidence type="ECO:0000313" key="16">
    <source>
        <dbReference type="EMBL" id="MDF2954260.1"/>
    </source>
</evidence>
<evidence type="ECO:0000256" key="4">
    <source>
        <dbReference type="ARBA" id="ARBA00022475"/>
    </source>
</evidence>
<reference evidence="16" key="1">
    <citation type="submission" date="2022-11" db="EMBL/GenBank/DDBJ databases">
        <title>Candidatus Alkanophaga archaea from heated hydrothermal vent sediment oxidize petroleum alkanes.</title>
        <authorList>
            <person name="Zehnle H."/>
            <person name="Laso-Perez R."/>
            <person name="Lipp J."/>
            <person name="Teske A."/>
            <person name="Wegener G."/>
        </authorList>
    </citation>
    <scope>NUCLEOTIDE SEQUENCE</scope>
    <source>
        <strain evidence="16">MCA70</strain>
    </source>
</reference>
<comment type="similarity">
    <text evidence="2">Belongs to the cation transport ATPase (P-type) (TC 3.A.3) family. Type IIA subfamily.</text>
</comment>
<dbReference type="InterPro" id="IPR059000">
    <property type="entry name" value="ATPase_P-type_domA"/>
</dbReference>
<dbReference type="SUPFAM" id="SSF56784">
    <property type="entry name" value="HAD-like"/>
    <property type="match status" value="1"/>
</dbReference>
<protein>
    <recommendedName>
        <fullName evidence="3">P-type Ca(2+) transporter</fullName>
        <ecNumber evidence="3">7.2.2.10</ecNumber>
    </recommendedName>
</protein>
<dbReference type="Pfam" id="PF13246">
    <property type="entry name" value="Cation_ATPase"/>
    <property type="match status" value="1"/>
</dbReference>
<dbReference type="GO" id="GO:0016887">
    <property type="term" value="F:ATP hydrolysis activity"/>
    <property type="evidence" value="ECO:0007669"/>
    <property type="project" value="InterPro"/>
</dbReference>
<evidence type="ECO:0000256" key="11">
    <source>
        <dbReference type="ARBA" id="ARBA00022967"/>
    </source>
</evidence>
<keyword evidence="7" id="KW-0479">Metal-binding</keyword>
<dbReference type="SFLD" id="SFLDS00003">
    <property type="entry name" value="Haloacid_Dehalogenase"/>
    <property type="match status" value="1"/>
</dbReference>
<feature type="transmembrane region" description="Helical" evidence="14">
    <location>
        <begin position="831"/>
        <end position="851"/>
    </location>
</feature>
<evidence type="ECO:0000256" key="13">
    <source>
        <dbReference type="ARBA" id="ARBA00023136"/>
    </source>
</evidence>
<dbReference type="InterPro" id="IPR023298">
    <property type="entry name" value="ATPase_P-typ_TM_dom_sf"/>
</dbReference>
<dbReference type="GO" id="GO:0046872">
    <property type="term" value="F:metal ion binding"/>
    <property type="evidence" value="ECO:0007669"/>
    <property type="project" value="UniProtKB-KW"/>
</dbReference>
<dbReference type="GO" id="GO:1902600">
    <property type="term" value="P:proton transmembrane transport"/>
    <property type="evidence" value="ECO:0007669"/>
    <property type="project" value="TreeGrafter"/>
</dbReference>
<dbReference type="NCBIfam" id="TIGR01494">
    <property type="entry name" value="ATPase_P-type"/>
    <property type="match status" value="3"/>
</dbReference>
<dbReference type="SFLD" id="SFLDG00002">
    <property type="entry name" value="C1.7:_P-type_atpase_like"/>
    <property type="match status" value="1"/>
</dbReference>
<feature type="transmembrane region" description="Helical" evidence="14">
    <location>
        <begin position="726"/>
        <end position="748"/>
    </location>
</feature>
<evidence type="ECO:0000256" key="12">
    <source>
        <dbReference type="ARBA" id="ARBA00022989"/>
    </source>
</evidence>
<keyword evidence="9" id="KW-0106">Calcium</keyword>
<evidence type="ECO:0000256" key="6">
    <source>
        <dbReference type="ARBA" id="ARBA00022692"/>
    </source>
</evidence>
<dbReference type="Gene3D" id="2.70.150.10">
    <property type="entry name" value="Calcium-transporting ATPase, cytoplasmic transduction domain A"/>
    <property type="match status" value="1"/>
</dbReference>
<dbReference type="Gene3D" id="3.40.1110.10">
    <property type="entry name" value="Calcium-transporting ATPase, cytoplasmic domain N"/>
    <property type="match status" value="2"/>
</dbReference>
<keyword evidence="5" id="KW-0109">Calcium transport</keyword>
<dbReference type="PRINTS" id="PR00119">
    <property type="entry name" value="CATATPASE"/>
</dbReference>
<dbReference type="Pfam" id="PF00122">
    <property type="entry name" value="E1-E2_ATPase"/>
    <property type="match status" value="1"/>
</dbReference>
<dbReference type="InterPro" id="IPR004014">
    <property type="entry name" value="ATPase_P-typ_cation-transptr_N"/>
</dbReference>
<dbReference type="InterPro" id="IPR018303">
    <property type="entry name" value="ATPase_P-typ_P_site"/>
</dbReference>
<keyword evidence="12 14" id="KW-1133">Transmembrane helix</keyword>
<dbReference type="SUPFAM" id="SSF81665">
    <property type="entry name" value="Calcium ATPase, transmembrane domain M"/>
    <property type="match status" value="1"/>
</dbReference>
<dbReference type="GO" id="GO:0005388">
    <property type="term" value="F:P-type calcium transporter activity"/>
    <property type="evidence" value="ECO:0007669"/>
    <property type="project" value="UniProtKB-EC"/>
</dbReference>
<dbReference type="Gene3D" id="1.20.1110.10">
    <property type="entry name" value="Calcium-transporting ATPase, transmembrane domain"/>
    <property type="match status" value="2"/>
</dbReference>